<accession>A0A3D8QRT5</accession>
<reference evidence="3 4" key="1">
    <citation type="journal article" date="2018" name="IMA Fungus">
        <title>IMA Genome-F 9: Draft genome sequence of Annulohypoxylon stygium, Aspergillus mulundensis, Berkeleyomyces basicola (syn. Thielaviopsis basicola), Ceratocystis smalleyi, two Cercospora beticola strains, Coleophoma cylindrospora, Fusarium fracticaudum, Phialophora cf. hyalina, and Morchella septimelata.</title>
        <authorList>
            <person name="Wingfield B.D."/>
            <person name="Bills G.F."/>
            <person name="Dong Y."/>
            <person name="Huang W."/>
            <person name="Nel W.J."/>
            <person name="Swalarsk-Parry B.S."/>
            <person name="Vaghefi N."/>
            <person name="Wilken P.M."/>
            <person name="An Z."/>
            <person name="de Beer Z.W."/>
            <person name="De Vos L."/>
            <person name="Chen L."/>
            <person name="Duong T.A."/>
            <person name="Gao Y."/>
            <person name="Hammerbacher A."/>
            <person name="Kikkert J.R."/>
            <person name="Li Y."/>
            <person name="Li H."/>
            <person name="Li K."/>
            <person name="Li Q."/>
            <person name="Liu X."/>
            <person name="Ma X."/>
            <person name="Naidoo K."/>
            <person name="Pethybridge S.J."/>
            <person name="Sun J."/>
            <person name="Steenkamp E.T."/>
            <person name="van der Nest M.A."/>
            <person name="van Wyk S."/>
            <person name="Wingfield M.J."/>
            <person name="Xiong C."/>
            <person name="Yue Q."/>
            <person name="Zhang X."/>
        </authorList>
    </citation>
    <scope>NUCLEOTIDE SEQUENCE [LARGE SCALE GENOMIC DNA]</scope>
    <source>
        <strain evidence="3 4">DSM 5745</strain>
    </source>
</reference>
<sequence>MQVAPQEALRADAKATFADESSRSDTLQLLHETDPPTANTEHIGNSDDNSEKKTPRSSRDLGHSNALSSEFAAHLYAAQQCNASLKRWEDDHNRTVNELQCHIDELTEENEDLQHQLDDAHRLPSLLEENFRSDLQRSNKKLEEMRQKADIMRRVLKIPEEKGVTRGEALDECLWVFAKQERREKRRRRYQRRNARVLQKENMRLRLTSRALQQSLEWSEHYREATQEKYGQLRAANNALQVKFARERTENTALREQLQKSRDQTGEVRDLSRKLAQLLGQVDGDGT</sequence>
<evidence type="ECO:0000256" key="2">
    <source>
        <dbReference type="SAM" id="MobiDB-lite"/>
    </source>
</evidence>
<evidence type="ECO:0000256" key="1">
    <source>
        <dbReference type="SAM" id="Coils"/>
    </source>
</evidence>
<name>A0A3D8QRT5_9EURO</name>
<feature type="compositionally biased region" description="Polar residues" evidence="2">
    <location>
        <begin position="36"/>
        <end position="47"/>
    </location>
</feature>
<dbReference type="RefSeq" id="XP_026599550.1">
    <property type="nucleotide sequence ID" value="XM_026751818.1"/>
</dbReference>
<dbReference type="GeneID" id="38120172"/>
<keyword evidence="4" id="KW-1185">Reference proteome</keyword>
<dbReference type="Proteomes" id="UP000256690">
    <property type="component" value="Unassembled WGS sequence"/>
</dbReference>
<organism evidence="3 4">
    <name type="scientific">Aspergillus mulundensis</name>
    <dbReference type="NCBI Taxonomy" id="1810919"/>
    <lineage>
        <taxon>Eukaryota</taxon>
        <taxon>Fungi</taxon>
        <taxon>Dikarya</taxon>
        <taxon>Ascomycota</taxon>
        <taxon>Pezizomycotina</taxon>
        <taxon>Eurotiomycetes</taxon>
        <taxon>Eurotiomycetidae</taxon>
        <taxon>Eurotiales</taxon>
        <taxon>Aspergillaceae</taxon>
        <taxon>Aspergillus</taxon>
        <taxon>Aspergillus subgen. Nidulantes</taxon>
    </lineage>
</organism>
<proteinExistence type="predicted"/>
<dbReference type="EMBL" id="PVWQ01000014">
    <property type="protein sequence ID" value="RDW64391.1"/>
    <property type="molecule type" value="Genomic_DNA"/>
</dbReference>
<feature type="compositionally biased region" description="Basic and acidic residues" evidence="2">
    <location>
        <begin position="49"/>
        <end position="62"/>
    </location>
</feature>
<comment type="caution">
    <text evidence="3">The sequence shown here is derived from an EMBL/GenBank/DDBJ whole genome shotgun (WGS) entry which is preliminary data.</text>
</comment>
<feature type="region of interest" description="Disordered" evidence="2">
    <location>
        <begin position="1"/>
        <end position="63"/>
    </location>
</feature>
<keyword evidence="1" id="KW-0175">Coiled coil</keyword>
<protein>
    <submittedName>
        <fullName evidence="3">Uncharacterized protein</fullName>
    </submittedName>
</protein>
<feature type="coiled-coil region" evidence="1">
    <location>
        <begin position="89"/>
        <end position="155"/>
    </location>
</feature>
<dbReference type="AlphaFoldDB" id="A0A3D8QRT5"/>
<evidence type="ECO:0000313" key="3">
    <source>
        <dbReference type="EMBL" id="RDW64391.1"/>
    </source>
</evidence>
<evidence type="ECO:0000313" key="4">
    <source>
        <dbReference type="Proteomes" id="UP000256690"/>
    </source>
</evidence>
<gene>
    <name evidence="3" type="ORF">DSM5745_09802</name>
</gene>